<dbReference type="EMBL" id="HBIU01012084">
    <property type="protein sequence ID" value="CAE0626735.1"/>
    <property type="molecule type" value="Transcribed_RNA"/>
</dbReference>
<dbReference type="CDD" id="cd10839">
    <property type="entry name" value="cpPDZ1_DegP-like"/>
    <property type="match status" value="1"/>
</dbReference>
<evidence type="ECO:0000256" key="10">
    <source>
        <dbReference type="ARBA" id="ARBA00022801"/>
    </source>
</evidence>
<evidence type="ECO:0000256" key="4">
    <source>
        <dbReference type="ARBA" id="ARBA00013035"/>
    </source>
</evidence>
<evidence type="ECO:0000256" key="11">
    <source>
        <dbReference type="ARBA" id="ARBA00022825"/>
    </source>
</evidence>
<accession>A0A7S3UW67</accession>
<keyword evidence="8" id="KW-0677">Repeat</keyword>
<dbReference type="PANTHER" id="PTHR22939:SF130">
    <property type="entry name" value="PERIPLASMIC SERINE ENDOPROTEASE DEGP-LIKE-RELATED"/>
    <property type="match status" value="1"/>
</dbReference>
<dbReference type="Gene3D" id="2.30.42.10">
    <property type="match status" value="2"/>
</dbReference>
<gene>
    <name evidence="18" type="ORF">HAKA00212_LOCUS5411</name>
</gene>
<keyword evidence="9" id="KW-0574">Periplasm</keyword>
<evidence type="ECO:0000256" key="15">
    <source>
        <dbReference type="PIRSR" id="PIRSR611782-2"/>
    </source>
</evidence>
<comment type="subcellular location">
    <subcellularLocation>
        <location evidence="2">Periplasm</location>
    </subcellularLocation>
</comment>
<evidence type="ECO:0000256" key="1">
    <source>
        <dbReference type="ARBA" id="ARBA00001772"/>
    </source>
</evidence>
<dbReference type="PANTHER" id="PTHR22939">
    <property type="entry name" value="SERINE PROTEASE FAMILY S1C HTRA-RELATED"/>
    <property type="match status" value="1"/>
</dbReference>
<dbReference type="EC" id="3.4.21.107" evidence="4"/>
<feature type="active site" description="Charge relay system" evidence="14">
    <location>
        <position position="168"/>
    </location>
</feature>
<dbReference type="SMART" id="SM00228">
    <property type="entry name" value="PDZ"/>
    <property type="match status" value="2"/>
</dbReference>
<sequence length="518" mass="52588">MTQTTKFALTATAAALLGAGVTLTTTASGWTLPAWVQGKASTTAAPAAESPLATPAPDAGAAAQPSAPTAVATPVAPSAAAPAALVPNYRAIVQSQGPAVVGITVAGLHKAGNNGAELAEGPGMDDPFFRFFRGIPGLRLPPQGPQPFRGQGSGFIISSDGLILTNAHVVRDAKQVTVKLSDRREFSAQVLGSDPATDIAVLRVDAKGLPTVQLGDAKQVQVGDYVLAIGAPFGFEQTATQGIVSAKGRSLPGESVVPFIQTDAAVNPGNSGGPLFDASGRVIGVNAQIYSQSGGFQGLAFSIPVDVALKIKDQIVAHGKVEHARLGVTLQDLSAPLAASFGLSSPNGALVSSVVPDSAAAKAGLKPGDVITAIDGEPVNVAGDVSSRVGLARPGDKLKLELWRDKAGRSEVVSLGRADKDVQEASAAPQGGQLGLALRPLQPQELRSSGLEGGLLIERVSGPAQLAGVQPGDVLLALNGKPVQNIEQVREVLKSKPAQVALLVARDGQQLFVPVRLG</sequence>
<keyword evidence="11" id="KW-0720">Serine protease</keyword>
<keyword evidence="6" id="KW-0645">Protease</keyword>
<dbReference type="Pfam" id="PF13180">
    <property type="entry name" value="PDZ_2"/>
    <property type="match status" value="1"/>
</dbReference>
<dbReference type="InterPro" id="IPR011782">
    <property type="entry name" value="Pept_S1C_Do"/>
</dbReference>
<proteinExistence type="inferred from homology"/>
<dbReference type="InterPro" id="IPR036034">
    <property type="entry name" value="PDZ_sf"/>
</dbReference>
<evidence type="ECO:0000256" key="12">
    <source>
        <dbReference type="ARBA" id="ARBA00023016"/>
    </source>
</evidence>
<feature type="region of interest" description="Disordered" evidence="16">
    <location>
        <begin position="46"/>
        <end position="65"/>
    </location>
</feature>
<protein>
    <recommendedName>
        <fullName evidence="5">Probable periplasmic serine endoprotease DegP-like</fullName>
        <ecNumber evidence="4">3.4.21.107</ecNumber>
    </recommendedName>
    <alternativeName>
        <fullName evidence="13">Protease Do</fullName>
    </alternativeName>
</protein>
<keyword evidence="7" id="KW-0732">Signal</keyword>
<reference evidence="18" key="1">
    <citation type="submission" date="2021-01" db="EMBL/GenBank/DDBJ databases">
        <authorList>
            <person name="Corre E."/>
            <person name="Pelletier E."/>
            <person name="Niang G."/>
            <person name="Scheremetjew M."/>
            <person name="Finn R."/>
            <person name="Kale V."/>
            <person name="Holt S."/>
            <person name="Cochrane G."/>
            <person name="Meng A."/>
            <person name="Brown T."/>
            <person name="Cohen L."/>
        </authorList>
    </citation>
    <scope>NUCLEOTIDE SEQUENCE</scope>
    <source>
        <strain evidence="18">CCMP3107</strain>
    </source>
</reference>
<dbReference type="PRINTS" id="PR00834">
    <property type="entry name" value="PROTEASES2C"/>
</dbReference>
<feature type="domain" description="PDZ" evidence="17">
    <location>
        <begin position="327"/>
        <end position="406"/>
    </location>
</feature>
<feature type="binding site" evidence="15">
    <location>
        <begin position="269"/>
        <end position="271"/>
    </location>
    <ligand>
        <name>substrate</name>
    </ligand>
</feature>
<evidence type="ECO:0000256" key="13">
    <source>
        <dbReference type="ARBA" id="ARBA00032850"/>
    </source>
</evidence>
<dbReference type="PROSITE" id="PS50106">
    <property type="entry name" value="PDZ"/>
    <property type="match status" value="2"/>
</dbReference>
<evidence type="ECO:0000256" key="8">
    <source>
        <dbReference type="ARBA" id="ARBA00022737"/>
    </source>
</evidence>
<keyword evidence="10" id="KW-0378">Hydrolase</keyword>
<evidence type="ECO:0000259" key="17">
    <source>
        <dbReference type="PROSITE" id="PS50106"/>
    </source>
</evidence>
<dbReference type="GO" id="GO:0004252">
    <property type="term" value="F:serine-type endopeptidase activity"/>
    <property type="evidence" value="ECO:0007669"/>
    <property type="project" value="InterPro"/>
</dbReference>
<dbReference type="SUPFAM" id="SSF50494">
    <property type="entry name" value="Trypsin-like serine proteases"/>
    <property type="match status" value="1"/>
</dbReference>
<dbReference type="InterPro" id="IPR001940">
    <property type="entry name" value="Peptidase_S1C"/>
</dbReference>
<organism evidence="18">
    <name type="scientific">Heterosigma akashiwo</name>
    <name type="common">Chromophytic alga</name>
    <name type="synonym">Heterosigma carterae</name>
    <dbReference type="NCBI Taxonomy" id="2829"/>
    <lineage>
        <taxon>Eukaryota</taxon>
        <taxon>Sar</taxon>
        <taxon>Stramenopiles</taxon>
        <taxon>Ochrophyta</taxon>
        <taxon>Raphidophyceae</taxon>
        <taxon>Chattonellales</taxon>
        <taxon>Chattonellaceae</taxon>
        <taxon>Heterosigma</taxon>
    </lineage>
</organism>
<dbReference type="GO" id="GO:0006508">
    <property type="term" value="P:proteolysis"/>
    <property type="evidence" value="ECO:0007669"/>
    <property type="project" value="UniProtKB-KW"/>
</dbReference>
<dbReference type="NCBIfam" id="TIGR02037">
    <property type="entry name" value="degP_htrA_DO"/>
    <property type="match status" value="1"/>
</dbReference>
<evidence type="ECO:0000256" key="14">
    <source>
        <dbReference type="PIRSR" id="PIRSR611782-1"/>
    </source>
</evidence>
<evidence type="ECO:0000256" key="6">
    <source>
        <dbReference type="ARBA" id="ARBA00022670"/>
    </source>
</evidence>
<evidence type="ECO:0000256" key="3">
    <source>
        <dbReference type="ARBA" id="ARBA00010541"/>
    </source>
</evidence>
<feature type="active site" description="Charge relay system" evidence="14">
    <location>
        <position position="198"/>
    </location>
</feature>
<dbReference type="Pfam" id="PF13365">
    <property type="entry name" value="Trypsin_2"/>
    <property type="match status" value="1"/>
</dbReference>
<feature type="binding site" evidence="15">
    <location>
        <position position="168"/>
    </location>
    <ligand>
        <name>substrate</name>
    </ligand>
</feature>
<evidence type="ECO:0000256" key="2">
    <source>
        <dbReference type="ARBA" id="ARBA00004418"/>
    </source>
</evidence>
<name>A0A7S3UW67_HETAK</name>
<dbReference type="Gene3D" id="2.40.10.120">
    <property type="match status" value="1"/>
</dbReference>
<dbReference type="InterPro" id="IPR001478">
    <property type="entry name" value="PDZ"/>
</dbReference>
<dbReference type="AlphaFoldDB" id="A0A7S3UW67"/>
<evidence type="ECO:0000256" key="16">
    <source>
        <dbReference type="SAM" id="MobiDB-lite"/>
    </source>
</evidence>
<dbReference type="InterPro" id="IPR041489">
    <property type="entry name" value="PDZ_6"/>
</dbReference>
<keyword evidence="12" id="KW-0346">Stress response</keyword>
<feature type="binding site" evidence="15">
    <location>
        <position position="198"/>
    </location>
    <ligand>
        <name>substrate</name>
    </ligand>
</feature>
<evidence type="ECO:0000256" key="7">
    <source>
        <dbReference type="ARBA" id="ARBA00022729"/>
    </source>
</evidence>
<evidence type="ECO:0000256" key="5">
    <source>
        <dbReference type="ARBA" id="ARBA00013958"/>
    </source>
</evidence>
<dbReference type="InterPro" id="IPR009003">
    <property type="entry name" value="Peptidase_S1_PA"/>
</dbReference>
<comment type="similarity">
    <text evidence="3">Belongs to the peptidase S1C family.</text>
</comment>
<dbReference type="Pfam" id="PF17820">
    <property type="entry name" value="PDZ_6"/>
    <property type="match status" value="1"/>
</dbReference>
<feature type="domain" description="PDZ" evidence="17">
    <location>
        <begin position="412"/>
        <end position="508"/>
    </location>
</feature>
<feature type="active site" description="Charge relay system" evidence="14">
    <location>
        <position position="271"/>
    </location>
</feature>
<evidence type="ECO:0000313" key="18">
    <source>
        <dbReference type="EMBL" id="CAE0626735.1"/>
    </source>
</evidence>
<evidence type="ECO:0000256" key="9">
    <source>
        <dbReference type="ARBA" id="ARBA00022764"/>
    </source>
</evidence>
<comment type="catalytic activity">
    <reaction evidence="1">
        <text>Acts on substrates that are at least partially unfolded. The cleavage site P1 residue is normally between a pair of hydrophobic residues, such as Val-|-Val.</text>
        <dbReference type="EC" id="3.4.21.107"/>
    </reaction>
</comment>
<dbReference type="SUPFAM" id="SSF50156">
    <property type="entry name" value="PDZ domain-like"/>
    <property type="match status" value="2"/>
</dbReference>